<evidence type="ECO:0000259" key="2">
    <source>
        <dbReference type="Pfam" id="PF12937"/>
    </source>
</evidence>
<dbReference type="Gene3D" id="3.80.10.10">
    <property type="entry name" value="Ribonuclease Inhibitor"/>
    <property type="match status" value="2"/>
</dbReference>
<protein>
    <recommendedName>
        <fullName evidence="2">F-box domain-containing protein</fullName>
    </recommendedName>
</protein>
<dbReference type="GO" id="GO:0019005">
    <property type="term" value="C:SCF ubiquitin ligase complex"/>
    <property type="evidence" value="ECO:0007669"/>
    <property type="project" value="TreeGrafter"/>
</dbReference>
<dbReference type="GO" id="GO:0031146">
    <property type="term" value="P:SCF-dependent proteasomal ubiquitin-dependent protein catabolic process"/>
    <property type="evidence" value="ECO:0007669"/>
    <property type="project" value="TreeGrafter"/>
</dbReference>
<proteinExistence type="predicted"/>
<feature type="region of interest" description="Disordered" evidence="1">
    <location>
        <begin position="546"/>
        <end position="572"/>
    </location>
</feature>
<feature type="compositionally biased region" description="Basic and acidic residues" evidence="1">
    <location>
        <begin position="134"/>
        <end position="151"/>
    </location>
</feature>
<dbReference type="AlphaFoldDB" id="A0A9P5VQE2"/>
<dbReference type="SUPFAM" id="SSF52047">
    <property type="entry name" value="RNI-like"/>
    <property type="match status" value="1"/>
</dbReference>
<accession>A0A9P5VQE2</accession>
<dbReference type="InterPro" id="IPR001810">
    <property type="entry name" value="F-box_dom"/>
</dbReference>
<sequence>MSTLDTRPSTPIEVPELFARIANYLDRHTLVQMIQVCRKFHQVCIPLLWHTVYLQEPDEDDDEDAPDCPWEGDKGFRMGFLRHGRWIEHLHLVGLMIQDGDLELIAENCTRLKSLDLTGTNVTAETLQVLIHSDPYKTDPESTKKRKHGEDTGEDGNNEESENDIDDDLNSRMTKYRRKSITETETEQEPDSQYESVGLDPSSSDQGGDDENATGPIARPSHGSSSSSSSRAYDRIPVHRLSGTTRAAKFKGTPTRFPFQLEVFVLNKCRQLTGNKALKVLQLLGPQLQRLSLDHVVDLDDSSLIEMMPHCPNLKFLSLRGCDVTDRFLVQLAENITKNAGKGAIEELKLDIAQVTGTGLVTLAKGCKSHLAALSSRDNLGMTDEVLYAFIQESAIHTRESASKLKLRTCINNSVLTKINLSQSADITDTAFRTLFRHATELQEILLDGTKVQDGPLIVLAENYVRRLKRLGLGPWTSYALRVLHMQDMALMADDASEAKEEENERARFPLQLEPLPPQDGPLAKPADPIAWPVTKTHVKLQFETFGFGAPGPGSSSSRRKKTQKKKPNSSDQRAVLRAFYGVLGRCRNLEYLDMCNMGFRIRVRDGLDLVLPALQQNLTEWHLTCHCPQMLLPDAELAWFGKHFGSGADFYQYQQQGAGGGDQGQGTQVSRLKMFSISDLALEGGDADVYEWFMEQLPGFNMEYHN</sequence>
<dbReference type="SMART" id="SM00367">
    <property type="entry name" value="LRR_CC"/>
    <property type="match status" value="4"/>
</dbReference>
<dbReference type="SUPFAM" id="SSF81383">
    <property type="entry name" value="F-box domain"/>
    <property type="match status" value="1"/>
</dbReference>
<feature type="compositionally biased region" description="Polar residues" evidence="1">
    <location>
        <begin position="193"/>
        <end position="206"/>
    </location>
</feature>
<feature type="domain" description="F-box" evidence="2">
    <location>
        <begin position="15"/>
        <end position="55"/>
    </location>
</feature>
<feature type="region of interest" description="Disordered" evidence="1">
    <location>
        <begin position="133"/>
        <end position="236"/>
    </location>
</feature>
<dbReference type="Pfam" id="PF12937">
    <property type="entry name" value="F-box-like"/>
    <property type="match status" value="1"/>
</dbReference>
<comment type="caution">
    <text evidence="3">The sequence shown here is derived from an EMBL/GenBank/DDBJ whole genome shotgun (WGS) entry which is preliminary data.</text>
</comment>
<name>A0A9P5VQE2_9FUNG</name>
<keyword evidence="4" id="KW-1185">Reference proteome</keyword>
<evidence type="ECO:0000313" key="3">
    <source>
        <dbReference type="EMBL" id="KAF9336670.1"/>
    </source>
</evidence>
<feature type="compositionally biased region" description="Basic residues" evidence="1">
    <location>
        <begin position="558"/>
        <end position="568"/>
    </location>
</feature>
<dbReference type="CDD" id="cd09917">
    <property type="entry name" value="F-box_SF"/>
    <property type="match status" value="1"/>
</dbReference>
<gene>
    <name evidence="3" type="ORF">BG006_007869</name>
</gene>
<evidence type="ECO:0000256" key="1">
    <source>
        <dbReference type="SAM" id="MobiDB-lite"/>
    </source>
</evidence>
<dbReference type="EMBL" id="JAAAUY010000051">
    <property type="protein sequence ID" value="KAF9336670.1"/>
    <property type="molecule type" value="Genomic_DNA"/>
</dbReference>
<dbReference type="InterPro" id="IPR006553">
    <property type="entry name" value="Leu-rich_rpt_Cys-con_subtyp"/>
</dbReference>
<evidence type="ECO:0000313" key="4">
    <source>
        <dbReference type="Proteomes" id="UP000696485"/>
    </source>
</evidence>
<dbReference type="Proteomes" id="UP000696485">
    <property type="component" value="Unassembled WGS sequence"/>
</dbReference>
<reference evidence="3" key="1">
    <citation type="journal article" date="2020" name="Fungal Divers.">
        <title>Resolving the Mortierellaceae phylogeny through synthesis of multi-gene phylogenetics and phylogenomics.</title>
        <authorList>
            <person name="Vandepol N."/>
            <person name="Liber J."/>
            <person name="Desiro A."/>
            <person name="Na H."/>
            <person name="Kennedy M."/>
            <person name="Barry K."/>
            <person name="Grigoriev I.V."/>
            <person name="Miller A.N."/>
            <person name="O'Donnell K."/>
            <person name="Stajich J.E."/>
            <person name="Bonito G."/>
        </authorList>
    </citation>
    <scope>NUCLEOTIDE SEQUENCE</scope>
    <source>
        <strain evidence="3">NVP1</strain>
    </source>
</reference>
<feature type="compositionally biased region" description="Acidic residues" evidence="1">
    <location>
        <begin position="152"/>
        <end position="168"/>
    </location>
</feature>
<dbReference type="InterPro" id="IPR036047">
    <property type="entry name" value="F-box-like_dom_sf"/>
</dbReference>
<organism evidence="3 4">
    <name type="scientific">Podila minutissima</name>
    <dbReference type="NCBI Taxonomy" id="64525"/>
    <lineage>
        <taxon>Eukaryota</taxon>
        <taxon>Fungi</taxon>
        <taxon>Fungi incertae sedis</taxon>
        <taxon>Mucoromycota</taxon>
        <taxon>Mortierellomycotina</taxon>
        <taxon>Mortierellomycetes</taxon>
        <taxon>Mortierellales</taxon>
        <taxon>Mortierellaceae</taxon>
        <taxon>Podila</taxon>
    </lineage>
</organism>
<dbReference type="PANTHER" id="PTHR13318">
    <property type="entry name" value="PARTNER OF PAIRED, ISOFORM B-RELATED"/>
    <property type="match status" value="1"/>
</dbReference>
<dbReference type="InterPro" id="IPR032675">
    <property type="entry name" value="LRR_dom_sf"/>
</dbReference>